<dbReference type="InterPro" id="IPR036388">
    <property type="entry name" value="WH-like_DNA-bd_sf"/>
</dbReference>
<dbReference type="STRING" id="1452487.AVW16_07695"/>
<dbReference type="InterPro" id="IPR005119">
    <property type="entry name" value="LysR_subst-bd"/>
</dbReference>
<sequence length="302" mass="32878">MRLRQVEVFQAILQTGSISGAAKLLCISQPAVSKTLMHAEQQLGFPLFQRARGKLYPTPEALILQKEVGALFEHLQRVKRLARGLRHQQDRPLHLEVSPALAQSILPGALSNWRADYPSLPCSLAMHHTTEIVQRLCLHEADLGLTLQKTDHPGVVVEALAYGYLTAIAPAGWWSAAELAEDLPIEALEGAPFVGLTNTGTLWTELASLLDNGGVSPQVLTTVQTYKLACDLVALGHGLSVVDPFTAQSPREGTVQLRAIRPRTPVYLYAIHAVDSPLSLAAQQLIAVIRRMARDMGMTLCP</sequence>
<keyword evidence="7" id="KW-1185">Reference proteome</keyword>
<evidence type="ECO:0000313" key="7">
    <source>
        <dbReference type="Proteomes" id="UP000076625"/>
    </source>
</evidence>
<comment type="similarity">
    <text evidence="1">Belongs to the LysR transcriptional regulatory family.</text>
</comment>
<accession>A0A161SIX9</accession>
<keyword evidence="4" id="KW-0804">Transcription</keyword>
<reference evidence="7" key="1">
    <citation type="submission" date="2016-01" db="EMBL/GenBank/DDBJ databases">
        <title>Draft genome of Chromobacterium sp. F49.</title>
        <authorList>
            <person name="Hong K.W."/>
        </authorList>
    </citation>
    <scope>NUCLEOTIDE SEQUENCE [LARGE SCALE GENOMIC DNA]</scope>
    <source>
        <strain evidence="7">CN10</strain>
    </source>
</reference>
<keyword evidence="2" id="KW-0805">Transcription regulation</keyword>
<dbReference type="PANTHER" id="PTHR30427:SF1">
    <property type="entry name" value="TRANSCRIPTIONAL ACTIVATOR PROTEIN LYSR"/>
    <property type="match status" value="1"/>
</dbReference>
<organism evidence="6 7">
    <name type="scientific">Crenobacter luteus</name>
    <dbReference type="NCBI Taxonomy" id="1452487"/>
    <lineage>
        <taxon>Bacteria</taxon>
        <taxon>Pseudomonadati</taxon>
        <taxon>Pseudomonadota</taxon>
        <taxon>Betaproteobacteria</taxon>
        <taxon>Neisseriales</taxon>
        <taxon>Neisseriaceae</taxon>
        <taxon>Crenobacter</taxon>
    </lineage>
</organism>
<gene>
    <name evidence="6" type="ORF">AVW16_07695</name>
</gene>
<dbReference type="Gene3D" id="3.40.190.290">
    <property type="match status" value="1"/>
</dbReference>
<keyword evidence="3" id="KW-0238">DNA-binding</keyword>
<dbReference type="PRINTS" id="PR00039">
    <property type="entry name" value="HTHLYSR"/>
</dbReference>
<dbReference type="GO" id="GO:0003700">
    <property type="term" value="F:DNA-binding transcription factor activity"/>
    <property type="evidence" value="ECO:0007669"/>
    <property type="project" value="InterPro"/>
</dbReference>
<dbReference type="RefSeq" id="WP_066610655.1">
    <property type="nucleotide sequence ID" value="NZ_LQQU01000011.1"/>
</dbReference>
<evidence type="ECO:0000313" key="6">
    <source>
        <dbReference type="EMBL" id="KZE33930.1"/>
    </source>
</evidence>
<dbReference type="Pfam" id="PF00126">
    <property type="entry name" value="HTH_1"/>
    <property type="match status" value="1"/>
</dbReference>
<dbReference type="PROSITE" id="PS50931">
    <property type="entry name" value="HTH_LYSR"/>
    <property type="match status" value="1"/>
</dbReference>
<comment type="caution">
    <text evidence="6">The sequence shown here is derived from an EMBL/GenBank/DDBJ whole genome shotgun (WGS) entry which is preliminary data.</text>
</comment>
<evidence type="ECO:0000259" key="5">
    <source>
        <dbReference type="PROSITE" id="PS50931"/>
    </source>
</evidence>
<dbReference type="Proteomes" id="UP000076625">
    <property type="component" value="Unassembled WGS sequence"/>
</dbReference>
<dbReference type="InterPro" id="IPR000847">
    <property type="entry name" value="LysR_HTH_N"/>
</dbReference>
<dbReference type="EMBL" id="LQQU01000011">
    <property type="protein sequence ID" value="KZE33930.1"/>
    <property type="molecule type" value="Genomic_DNA"/>
</dbReference>
<protein>
    <recommendedName>
        <fullName evidence="5">HTH lysR-type domain-containing protein</fullName>
    </recommendedName>
</protein>
<dbReference type="InterPro" id="IPR036390">
    <property type="entry name" value="WH_DNA-bd_sf"/>
</dbReference>
<feature type="domain" description="HTH lysR-type" evidence="5">
    <location>
        <begin position="1"/>
        <end position="58"/>
    </location>
</feature>
<name>A0A161SIX9_9NEIS</name>
<dbReference type="GO" id="GO:0009089">
    <property type="term" value="P:lysine biosynthetic process via diaminopimelate"/>
    <property type="evidence" value="ECO:0007669"/>
    <property type="project" value="TreeGrafter"/>
</dbReference>
<dbReference type="GO" id="GO:0043565">
    <property type="term" value="F:sequence-specific DNA binding"/>
    <property type="evidence" value="ECO:0007669"/>
    <property type="project" value="TreeGrafter"/>
</dbReference>
<dbReference type="Gene3D" id="1.10.10.10">
    <property type="entry name" value="Winged helix-like DNA-binding domain superfamily/Winged helix DNA-binding domain"/>
    <property type="match status" value="1"/>
</dbReference>
<dbReference type="SUPFAM" id="SSF46785">
    <property type="entry name" value="Winged helix' DNA-binding domain"/>
    <property type="match status" value="1"/>
</dbReference>
<evidence type="ECO:0000256" key="3">
    <source>
        <dbReference type="ARBA" id="ARBA00023125"/>
    </source>
</evidence>
<dbReference type="PANTHER" id="PTHR30427">
    <property type="entry name" value="TRANSCRIPTIONAL ACTIVATOR PROTEIN LYSR"/>
    <property type="match status" value="1"/>
</dbReference>
<evidence type="ECO:0000256" key="4">
    <source>
        <dbReference type="ARBA" id="ARBA00023163"/>
    </source>
</evidence>
<evidence type="ECO:0000256" key="1">
    <source>
        <dbReference type="ARBA" id="ARBA00009437"/>
    </source>
</evidence>
<dbReference type="GO" id="GO:0010628">
    <property type="term" value="P:positive regulation of gene expression"/>
    <property type="evidence" value="ECO:0007669"/>
    <property type="project" value="TreeGrafter"/>
</dbReference>
<proteinExistence type="inferred from homology"/>
<dbReference type="AlphaFoldDB" id="A0A161SIX9"/>
<dbReference type="SUPFAM" id="SSF53850">
    <property type="entry name" value="Periplasmic binding protein-like II"/>
    <property type="match status" value="1"/>
</dbReference>
<dbReference type="Pfam" id="PF03466">
    <property type="entry name" value="LysR_substrate"/>
    <property type="match status" value="1"/>
</dbReference>
<evidence type="ECO:0000256" key="2">
    <source>
        <dbReference type="ARBA" id="ARBA00023015"/>
    </source>
</evidence>